<evidence type="ECO:0000256" key="7">
    <source>
        <dbReference type="ARBA" id="ARBA00023128"/>
    </source>
</evidence>
<dbReference type="InterPro" id="IPR050567">
    <property type="entry name" value="Mitochondrial_Carrier"/>
</dbReference>
<dbReference type="InterPro" id="IPR018108">
    <property type="entry name" value="MCP_transmembrane"/>
</dbReference>
<dbReference type="OMA" id="CAGSIYF"/>
<evidence type="ECO:0000256" key="1">
    <source>
        <dbReference type="ARBA" id="ARBA00004225"/>
    </source>
</evidence>
<comment type="subcellular location">
    <subcellularLocation>
        <location evidence="1">Mitochondrion membrane</location>
        <topology evidence="1">Multi-pass membrane protein</topology>
    </subcellularLocation>
</comment>
<dbReference type="RefSeq" id="XP_009495072.1">
    <property type="nucleotide sequence ID" value="XM_009496797.1"/>
</dbReference>
<protein>
    <submittedName>
        <fullName evidence="12">Uncharacterized protein</fullName>
    </submittedName>
</protein>
<feature type="repeat" description="Solcar" evidence="9">
    <location>
        <begin position="144"/>
        <end position="225"/>
    </location>
</feature>
<dbReference type="PRINTS" id="PR00926">
    <property type="entry name" value="MITOCARRIER"/>
</dbReference>
<gene>
    <name evidence="12" type="ORF">H696_02902</name>
</gene>
<dbReference type="GO" id="GO:0022857">
    <property type="term" value="F:transmembrane transporter activity"/>
    <property type="evidence" value="ECO:0007669"/>
    <property type="project" value="TreeGrafter"/>
</dbReference>
<dbReference type="EMBL" id="KB932204">
    <property type="protein sequence ID" value="KCV70556.1"/>
    <property type="molecule type" value="Genomic_DNA"/>
</dbReference>
<dbReference type="Gene3D" id="1.50.40.10">
    <property type="entry name" value="Mitochondrial carrier domain"/>
    <property type="match status" value="1"/>
</dbReference>
<evidence type="ECO:0000313" key="12">
    <source>
        <dbReference type="EMBL" id="KCV70556.1"/>
    </source>
</evidence>
<dbReference type="Proteomes" id="UP000030693">
    <property type="component" value="Unassembled WGS sequence"/>
</dbReference>
<keyword evidence="8 9" id="KW-0472">Membrane</keyword>
<evidence type="ECO:0000256" key="4">
    <source>
        <dbReference type="ARBA" id="ARBA00022692"/>
    </source>
</evidence>
<dbReference type="InterPro" id="IPR002067">
    <property type="entry name" value="MCP"/>
</dbReference>
<evidence type="ECO:0000256" key="3">
    <source>
        <dbReference type="ARBA" id="ARBA00022448"/>
    </source>
</evidence>
<dbReference type="PROSITE" id="PS50920">
    <property type="entry name" value="SOLCAR"/>
    <property type="match status" value="2"/>
</dbReference>
<reference evidence="12" key="1">
    <citation type="submission" date="2013-04" db="EMBL/GenBank/DDBJ databases">
        <title>The Genome Sequence of Fonticula alba ATCC 38817.</title>
        <authorList>
            <consortium name="The Broad Institute Genomics Platform"/>
            <person name="Russ C."/>
            <person name="Cuomo C."/>
            <person name="Burger G."/>
            <person name="Gray M.W."/>
            <person name="Holland P.W.H."/>
            <person name="King N."/>
            <person name="Lang F.B.F."/>
            <person name="Roger A.J."/>
            <person name="Ruiz-Trillo I."/>
            <person name="Brown M."/>
            <person name="Walker B."/>
            <person name="Young S."/>
            <person name="Zeng Q."/>
            <person name="Gargeya S."/>
            <person name="Fitzgerald M."/>
            <person name="Haas B."/>
            <person name="Abouelleil A."/>
            <person name="Allen A.W."/>
            <person name="Alvarado L."/>
            <person name="Arachchi H.M."/>
            <person name="Berlin A.M."/>
            <person name="Chapman S.B."/>
            <person name="Gainer-Dewar J."/>
            <person name="Goldberg J."/>
            <person name="Griggs A."/>
            <person name="Gujja S."/>
            <person name="Hansen M."/>
            <person name="Howarth C."/>
            <person name="Imamovic A."/>
            <person name="Ireland A."/>
            <person name="Larimer J."/>
            <person name="McCowan C."/>
            <person name="Murphy C."/>
            <person name="Pearson M."/>
            <person name="Poon T.W."/>
            <person name="Priest M."/>
            <person name="Roberts A."/>
            <person name="Saif S."/>
            <person name="Shea T."/>
            <person name="Sisk P."/>
            <person name="Sykes S."/>
            <person name="Wortman J."/>
            <person name="Nusbaum C."/>
            <person name="Birren B."/>
        </authorList>
    </citation>
    <scope>NUCLEOTIDE SEQUENCE [LARGE SCALE GENOMIC DNA]</scope>
    <source>
        <strain evidence="12">ATCC 38817</strain>
    </source>
</reference>
<dbReference type="AlphaFoldDB" id="A0A058Z8Z1"/>
<evidence type="ECO:0000256" key="2">
    <source>
        <dbReference type="ARBA" id="ARBA00006375"/>
    </source>
</evidence>
<evidence type="ECO:0000256" key="9">
    <source>
        <dbReference type="PROSITE-ProRule" id="PRU00282"/>
    </source>
</evidence>
<dbReference type="Pfam" id="PF00153">
    <property type="entry name" value="Mito_carr"/>
    <property type="match status" value="2"/>
</dbReference>
<dbReference type="eggNOG" id="KOG0762">
    <property type="taxonomic scope" value="Eukaryota"/>
</dbReference>
<dbReference type="InterPro" id="IPR023395">
    <property type="entry name" value="MCP_dom_sf"/>
</dbReference>
<proteinExistence type="inferred from homology"/>
<dbReference type="GO" id="GO:0031966">
    <property type="term" value="C:mitochondrial membrane"/>
    <property type="evidence" value="ECO:0007669"/>
    <property type="project" value="UniProtKB-SubCell"/>
</dbReference>
<feature type="transmembrane region" description="Helical" evidence="11">
    <location>
        <begin position="44"/>
        <end position="64"/>
    </location>
</feature>
<evidence type="ECO:0000256" key="8">
    <source>
        <dbReference type="ARBA" id="ARBA00023136"/>
    </source>
</evidence>
<dbReference type="PANTHER" id="PTHR45624:SF10">
    <property type="entry name" value="SLC (SOLUTE CARRIER) HOMOLOG"/>
    <property type="match status" value="1"/>
</dbReference>
<evidence type="ECO:0000313" key="13">
    <source>
        <dbReference type="Proteomes" id="UP000030693"/>
    </source>
</evidence>
<keyword evidence="4 9" id="KW-0812">Transmembrane</keyword>
<keyword evidence="13" id="KW-1185">Reference proteome</keyword>
<evidence type="ECO:0000256" key="10">
    <source>
        <dbReference type="RuleBase" id="RU000488"/>
    </source>
</evidence>
<keyword evidence="3 10" id="KW-0813">Transport</keyword>
<sequence length="235" mass="25059">MSSPVVGVGLINAILFGVYGHTLRLLADENDNYAMGDDSAAPVSHIFVAGSVAGLVNTIIASPLELGKIQAQNQLNTAEGAAFRGPLACLQDIYRARGLAGCMRGFTATILRETPSYGAYFAAYAVLCRAMTPEGASVRDLGWGKLLLAGGMAGMAGWLSTYPIDVVKTRMQSAEGLVYKNTFECAKHLVRHEPAAMWRGLTATLVRAFPTNAATLFTYTIAMRMFSDLHASNSD</sequence>
<dbReference type="OrthoDB" id="14252at2759"/>
<evidence type="ECO:0000256" key="5">
    <source>
        <dbReference type="ARBA" id="ARBA00022737"/>
    </source>
</evidence>
<feature type="repeat" description="Solcar" evidence="9">
    <location>
        <begin position="41"/>
        <end position="130"/>
    </location>
</feature>
<evidence type="ECO:0000256" key="11">
    <source>
        <dbReference type="SAM" id="Phobius"/>
    </source>
</evidence>
<keyword evidence="5" id="KW-0677">Repeat</keyword>
<organism evidence="12">
    <name type="scientific">Fonticula alba</name>
    <name type="common">Slime mold</name>
    <dbReference type="NCBI Taxonomy" id="691883"/>
    <lineage>
        <taxon>Eukaryota</taxon>
        <taxon>Rotosphaerida</taxon>
        <taxon>Fonticulaceae</taxon>
        <taxon>Fonticula</taxon>
    </lineage>
</organism>
<dbReference type="GeneID" id="20527627"/>
<keyword evidence="7" id="KW-0496">Mitochondrion</keyword>
<comment type="similarity">
    <text evidence="2 10">Belongs to the mitochondrial carrier (TC 2.A.29) family.</text>
</comment>
<name>A0A058Z8Z1_FONAL</name>
<dbReference type="PANTHER" id="PTHR45624">
    <property type="entry name" value="MITOCHONDRIAL BASIC AMINO ACIDS TRANSPORTER-RELATED"/>
    <property type="match status" value="1"/>
</dbReference>
<accession>A0A058Z8Z1</accession>
<dbReference type="SUPFAM" id="SSF103506">
    <property type="entry name" value="Mitochondrial carrier"/>
    <property type="match status" value="1"/>
</dbReference>
<keyword evidence="6 11" id="KW-1133">Transmembrane helix</keyword>
<evidence type="ECO:0000256" key="6">
    <source>
        <dbReference type="ARBA" id="ARBA00022989"/>
    </source>
</evidence>